<dbReference type="InterPro" id="IPR050951">
    <property type="entry name" value="Retrovirus_Pol_polyprotein"/>
</dbReference>
<keyword evidence="2" id="KW-0548">Nucleotidyltransferase</keyword>
<dbReference type="OrthoDB" id="5987333at2759"/>
<dbReference type="PANTHER" id="PTHR37984">
    <property type="entry name" value="PROTEIN CBG26694"/>
    <property type="match status" value="1"/>
</dbReference>
<dbReference type="Gene3D" id="3.30.70.270">
    <property type="match status" value="2"/>
</dbReference>
<evidence type="ECO:0000256" key="5">
    <source>
        <dbReference type="ARBA" id="ARBA00022801"/>
    </source>
</evidence>
<name>A0A7D9EBX3_PARCT</name>
<dbReference type="Proteomes" id="UP001152795">
    <property type="component" value="Unassembled WGS sequence"/>
</dbReference>
<dbReference type="InterPro" id="IPR036397">
    <property type="entry name" value="RNaseH_sf"/>
</dbReference>
<gene>
    <name evidence="8" type="ORF">PACLA_8A008333</name>
</gene>
<dbReference type="Pfam" id="PF17917">
    <property type="entry name" value="RT_RNaseH"/>
    <property type="match status" value="1"/>
</dbReference>
<dbReference type="InterPro" id="IPR012337">
    <property type="entry name" value="RNaseH-like_sf"/>
</dbReference>
<dbReference type="EMBL" id="CACRXK020005192">
    <property type="protein sequence ID" value="CAB4005413.1"/>
    <property type="molecule type" value="Genomic_DNA"/>
</dbReference>
<dbReference type="InterPro" id="IPR001878">
    <property type="entry name" value="Znf_CCHC"/>
</dbReference>
<dbReference type="PANTHER" id="PTHR37984:SF8">
    <property type="entry name" value="CCHC-TYPE DOMAIN-CONTAINING PROTEIN"/>
    <property type="match status" value="1"/>
</dbReference>
<dbReference type="GO" id="GO:0003676">
    <property type="term" value="F:nucleic acid binding"/>
    <property type="evidence" value="ECO:0007669"/>
    <property type="project" value="InterPro"/>
</dbReference>
<dbReference type="SUPFAM" id="SSF56672">
    <property type="entry name" value="DNA/RNA polymerases"/>
    <property type="match status" value="1"/>
</dbReference>
<sequence>MAVNLPFPIFKSTGDDKRDMEIFEEDLKDYCTLNNWYDPSKSTEEERWIKTDKAIACLRACLTPSARTVYKYSLGLSEAEQKKPHSVLQELREYYGASIGVSGERQKFLRLLQQDAELISSWESHIRNQSAQCEYESFEDELMRDQFISGLASEQLRVKLIGKGHRHKDGERAKVTLREVVEVAKTFEATTVTNQLMKTARETQVYEQVNYNNNTKQKQSNRDPCFWCSGQHKQPRQRFCPAYSKRCNKCGTLGHFARACRNAGSVESQKPYMQLQQQQYANQVEVEDNYVVKAQIDSASTCNTIPVNILHQRFPNIKIEKTKAAIQTYGDQRIKPKGKVTFCCERKGKLHLLDFLVVDVPRGKPPLLSGRDVEILGYLDIHADEIHSVNEVKTDKNSNVHNQKIQNEQLNHQNSECNVQSPASNIQGQESVRQRAQPLHKSSKIPQLGELTKEFVLEHYDKVFQPGRGNPLGAPMHIEMDPDIRPVHAPRRRIPVAKVQRVNEALKKLCEERVIVPVTQPTNWLSNMLIKEKPNGKLQICIDSSQTINKAIKRPIYTIPTIEEKLPFLTKAKVFTIVDVSEAFHNVVLDELSSLLTTFQGPNGRYRYLRMPFGISSGPEEYQRRRREFLEGVINIADDICIFGCGDTDEQASKDHDKNLIALLDRCSERDLRLSAKKIQFKATSVSFMGHILTDKGVAPDPSKVIAIQEMPKPVDRNGVQRFLAMCQYLSKFCPKLSKIVLPLRDLTRINVEFIWTDVHESAFNSAKDLIASSTTLQYYDVTLPVTLQVDASDEAIGGVLLQNGKPVCFTSHTLDSTERNYAQIEKECLAIVTCMSKWHQYLYRKKNILVHTDHQPLETIFRKPLSKAPRRLQRMMLKLQQYYFSVQYKKGKEMYIADTLSRAALTNPTAMGTSEEEVFRMELSSMDLKPPNLSNVTLGRLKEEVSSDATLKSLYETVLIGWPLEHRYLQTFRPYWSFRDEISIDNGLLLKSHQVIIPPSMRQEMLNKIHKAHQGADSSIRRAGQTLFWPGMSAAIRRTCLSCGLHAQYKSERPTELMKSQEIPTLPWERISVDLFQLDGKTYLVTVDHYSDFIEIDWLKNTSATAVINAMKKNFARAGIPRACVSDNGPQFSSHEYSQFANEYGFKPVKSSPYHSKGNGKAESAVKVAKNILKKARHEDPYLALLAYRNTPQQGHMFSPAQRLMNRKLRDITVSVPHPVSSTEVVNDIMSHRVRSKQQYDKRASPKPLKSFSRNDQVFVKPNPKNKHKPWIYGEVVKNRGHRSCVVNTAVGLIQQNHKQLRKADVTPQAFNKTNHEELEIVSLPDETLPSSIALPTETTEEQVTALPSPVVETQPAPLRRSTRIHKSPVRLKDYIRLSSYRSSSSEVKEDRTAARLKQEVDSTLEEYECDGLEVGVMGRDVMDVYTPEAGCSKRKKLFEQPAPVASDATIFLALLGHEKVNLENNCKGSPSSLPFLNLMLSAIQALQLKNVKTYSDKQLLTHAGDNKCSAYIQKDSLVIGGVYMEESLVPRRNT</sequence>
<proteinExistence type="predicted"/>
<dbReference type="GO" id="GO:0008270">
    <property type="term" value="F:zinc ion binding"/>
    <property type="evidence" value="ECO:0007669"/>
    <property type="project" value="InterPro"/>
</dbReference>
<feature type="region of interest" description="Disordered" evidence="7">
    <location>
        <begin position="1234"/>
        <end position="1266"/>
    </location>
</feature>
<dbReference type="FunFam" id="3.30.420.10:FF:000063">
    <property type="entry name" value="Retrovirus-related Pol polyprotein from transposon 297-like Protein"/>
    <property type="match status" value="1"/>
</dbReference>
<protein>
    <submittedName>
        <fullName evidence="8">Transposon Ty3-G Gag-Pol poly</fullName>
    </submittedName>
</protein>
<dbReference type="GO" id="GO:0015074">
    <property type="term" value="P:DNA integration"/>
    <property type="evidence" value="ECO:0007669"/>
    <property type="project" value="InterPro"/>
</dbReference>
<dbReference type="GO" id="GO:0003964">
    <property type="term" value="F:RNA-directed DNA polymerase activity"/>
    <property type="evidence" value="ECO:0007669"/>
    <property type="project" value="UniProtKB-KW"/>
</dbReference>
<dbReference type="InterPro" id="IPR043128">
    <property type="entry name" value="Rev_trsase/Diguanyl_cyclase"/>
</dbReference>
<dbReference type="Pfam" id="PF17921">
    <property type="entry name" value="Integrase_H2C2"/>
    <property type="match status" value="1"/>
</dbReference>
<evidence type="ECO:0000256" key="4">
    <source>
        <dbReference type="ARBA" id="ARBA00022759"/>
    </source>
</evidence>
<evidence type="ECO:0000313" key="8">
    <source>
        <dbReference type="EMBL" id="CAB4005413.1"/>
    </source>
</evidence>
<evidence type="ECO:0000256" key="2">
    <source>
        <dbReference type="ARBA" id="ARBA00022695"/>
    </source>
</evidence>
<dbReference type="InterPro" id="IPR000477">
    <property type="entry name" value="RT_dom"/>
</dbReference>
<dbReference type="SUPFAM" id="SSF53098">
    <property type="entry name" value="Ribonuclease H-like"/>
    <property type="match status" value="1"/>
</dbReference>
<keyword evidence="5" id="KW-0378">Hydrolase</keyword>
<dbReference type="InterPro" id="IPR041588">
    <property type="entry name" value="Integrase_H2C2"/>
</dbReference>
<evidence type="ECO:0000313" key="9">
    <source>
        <dbReference type="Proteomes" id="UP001152795"/>
    </source>
</evidence>
<dbReference type="GO" id="GO:0004519">
    <property type="term" value="F:endonuclease activity"/>
    <property type="evidence" value="ECO:0007669"/>
    <property type="project" value="UniProtKB-KW"/>
</dbReference>
<dbReference type="InterPro" id="IPR001584">
    <property type="entry name" value="Integrase_cat-core"/>
</dbReference>
<dbReference type="Gene3D" id="3.10.10.10">
    <property type="entry name" value="HIV Type 1 Reverse Transcriptase, subunit A, domain 1"/>
    <property type="match status" value="1"/>
</dbReference>
<dbReference type="InterPro" id="IPR041373">
    <property type="entry name" value="RT_RNaseH"/>
</dbReference>
<dbReference type="Pfam" id="PF00665">
    <property type="entry name" value="rve"/>
    <property type="match status" value="1"/>
</dbReference>
<dbReference type="GO" id="GO:0016787">
    <property type="term" value="F:hydrolase activity"/>
    <property type="evidence" value="ECO:0007669"/>
    <property type="project" value="UniProtKB-KW"/>
</dbReference>
<evidence type="ECO:0000256" key="7">
    <source>
        <dbReference type="SAM" id="MobiDB-lite"/>
    </source>
</evidence>
<keyword evidence="9" id="KW-1185">Reference proteome</keyword>
<comment type="caution">
    <text evidence="8">The sequence shown here is derived from an EMBL/GenBank/DDBJ whole genome shotgun (WGS) entry which is preliminary data.</text>
</comment>
<dbReference type="CDD" id="cd05481">
    <property type="entry name" value="retropepsin_like_LTR_1"/>
    <property type="match status" value="1"/>
</dbReference>
<feature type="non-terminal residue" evidence="8">
    <location>
        <position position="1536"/>
    </location>
</feature>
<dbReference type="CDD" id="cd01647">
    <property type="entry name" value="RT_LTR"/>
    <property type="match status" value="1"/>
</dbReference>
<evidence type="ECO:0000256" key="3">
    <source>
        <dbReference type="ARBA" id="ARBA00022722"/>
    </source>
</evidence>
<evidence type="ECO:0000256" key="1">
    <source>
        <dbReference type="ARBA" id="ARBA00022679"/>
    </source>
</evidence>
<dbReference type="PROSITE" id="PS50158">
    <property type="entry name" value="ZF_CCHC"/>
    <property type="match status" value="1"/>
</dbReference>
<keyword evidence="3" id="KW-0540">Nuclease</keyword>
<keyword evidence="4" id="KW-0255">Endonuclease</keyword>
<dbReference type="FunFam" id="3.30.70.270:FF:000026">
    <property type="entry name" value="Transposon Ty3-G Gag-Pol polyprotein"/>
    <property type="match status" value="1"/>
</dbReference>
<dbReference type="PROSITE" id="PS50994">
    <property type="entry name" value="INTEGRASE"/>
    <property type="match status" value="1"/>
</dbReference>
<keyword evidence="1" id="KW-0808">Transferase</keyword>
<organism evidence="8 9">
    <name type="scientific">Paramuricea clavata</name>
    <name type="common">Red gorgonian</name>
    <name type="synonym">Violescent sea-whip</name>
    <dbReference type="NCBI Taxonomy" id="317549"/>
    <lineage>
        <taxon>Eukaryota</taxon>
        <taxon>Metazoa</taxon>
        <taxon>Cnidaria</taxon>
        <taxon>Anthozoa</taxon>
        <taxon>Octocorallia</taxon>
        <taxon>Malacalcyonacea</taxon>
        <taxon>Plexauridae</taxon>
        <taxon>Paramuricea</taxon>
    </lineage>
</organism>
<accession>A0A7D9EBX3</accession>
<dbReference type="Gene3D" id="1.10.340.70">
    <property type="match status" value="1"/>
</dbReference>
<dbReference type="FunFam" id="1.10.340.70:FF:000004">
    <property type="entry name" value="Retrovirus-related Pol polyprotein from transposon 297-like Protein"/>
    <property type="match status" value="1"/>
</dbReference>
<dbReference type="InterPro" id="IPR043502">
    <property type="entry name" value="DNA/RNA_pol_sf"/>
</dbReference>
<reference evidence="8" key="1">
    <citation type="submission" date="2020-04" db="EMBL/GenBank/DDBJ databases">
        <authorList>
            <person name="Alioto T."/>
            <person name="Alioto T."/>
            <person name="Gomez Garrido J."/>
        </authorList>
    </citation>
    <scope>NUCLEOTIDE SEQUENCE</scope>
    <source>
        <strain evidence="8">A484AB</strain>
    </source>
</reference>
<dbReference type="CDD" id="cd09274">
    <property type="entry name" value="RNase_HI_RT_Ty3"/>
    <property type="match status" value="1"/>
</dbReference>
<keyword evidence="6" id="KW-0695">RNA-directed DNA polymerase</keyword>
<dbReference type="Gene3D" id="3.30.420.10">
    <property type="entry name" value="Ribonuclease H-like superfamily/Ribonuclease H"/>
    <property type="match status" value="1"/>
</dbReference>
<dbReference type="Pfam" id="PF00078">
    <property type="entry name" value="RVT_1"/>
    <property type="match status" value="1"/>
</dbReference>
<evidence type="ECO:0000256" key="6">
    <source>
        <dbReference type="ARBA" id="ARBA00022918"/>
    </source>
</evidence>